<feature type="transmembrane region" description="Helical" evidence="1">
    <location>
        <begin position="189"/>
        <end position="214"/>
    </location>
</feature>
<name>A0A0G0YU65_9BACT</name>
<feature type="transmembrane region" description="Helical" evidence="1">
    <location>
        <begin position="123"/>
        <end position="143"/>
    </location>
</feature>
<evidence type="ECO:0000313" key="2">
    <source>
        <dbReference type="EMBL" id="KKS13221.1"/>
    </source>
</evidence>
<protein>
    <submittedName>
        <fullName evidence="2">Uncharacterized protein</fullName>
    </submittedName>
</protein>
<feature type="transmembrane region" description="Helical" evidence="1">
    <location>
        <begin position="93"/>
        <end position="111"/>
    </location>
</feature>
<feature type="transmembrane region" description="Helical" evidence="1">
    <location>
        <begin position="251"/>
        <end position="272"/>
    </location>
</feature>
<feature type="non-terminal residue" evidence="2">
    <location>
        <position position="327"/>
    </location>
</feature>
<evidence type="ECO:0000313" key="3">
    <source>
        <dbReference type="Proteomes" id="UP000034380"/>
    </source>
</evidence>
<proteinExistence type="predicted"/>
<reference evidence="2 3" key="1">
    <citation type="journal article" date="2015" name="Nature">
        <title>rRNA introns, odd ribosomes, and small enigmatic genomes across a large radiation of phyla.</title>
        <authorList>
            <person name="Brown C.T."/>
            <person name="Hug L.A."/>
            <person name="Thomas B.C."/>
            <person name="Sharon I."/>
            <person name="Castelle C.J."/>
            <person name="Singh A."/>
            <person name="Wilkins M.J."/>
            <person name="Williams K.H."/>
            <person name="Banfield J.F."/>
        </authorList>
    </citation>
    <scope>NUCLEOTIDE SEQUENCE [LARGE SCALE GENOMIC DNA]</scope>
</reference>
<gene>
    <name evidence="2" type="ORF">UU70_C0020G0001</name>
</gene>
<keyword evidence="1" id="KW-0812">Transmembrane</keyword>
<feature type="transmembrane region" description="Helical" evidence="1">
    <location>
        <begin position="12"/>
        <end position="35"/>
    </location>
</feature>
<sequence>MQLKQRQKIISTVTLLAFLSFFLPTYFIHACVLGWDPIGTCILEGSFSFASMIFGLIGNLTAIVAKGLNYAIFVRPGGNILIVDTTWKILRDFSNMIFIVLLIYMAFATIFDQGKYRFESMIVRFLIVAVLINFSLVIGNFIIDFCQVLTNIFLGSIGNLGDRLGTFMNPVVLFPDITKIATADATTGGLISIVFAIILSLIFLFSILVALVFAIVRTPIIWALLIVSPLAWMSYILPSSGGWWKKWWNQFFGWNLFLPVYLFFIYLGLIFLSKRDEIMGAVIQANKTAGATNPTDVPLLAGLTNSLSFNHLFFYLFTAFVMVGGTW</sequence>
<accession>A0A0G0YU65</accession>
<keyword evidence="1" id="KW-1133">Transmembrane helix</keyword>
<organism evidence="2 3">
    <name type="scientific">Candidatus Yanofskybacteria bacterium GW2011_GWA1_41_6</name>
    <dbReference type="NCBI Taxonomy" id="1619020"/>
    <lineage>
        <taxon>Bacteria</taxon>
        <taxon>Candidatus Yanofskyibacteriota</taxon>
    </lineage>
</organism>
<feature type="transmembrane region" description="Helical" evidence="1">
    <location>
        <begin position="307"/>
        <end position="325"/>
    </location>
</feature>
<keyword evidence="1" id="KW-0472">Membrane</keyword>
<feature type="transmembrane region" description="Helical" evidence="1">
    <location>
        <begin position="220"/>
        <end position="239"/>
    </location>
</feature>
<evidence type="ECO:0000256" key="1">
    <source>
        <dbReference type="SAM" id="Phobius"/>
    </source>
</evidence>
<dbReference type="AlphaFoldDB" id="A0A0G0YU65"/>
<comment type="caution">
    <text evidence="2">The sequence shown here is derived from an EMBL/GenBank/DDBJ whole genome shotgun (WGS) entry which is preliminary data.</text>
</comment>
<dbReference type="Proteomes" id="UP000034380">
    <property type="component" value="Unassembled WGS sequence"/>
</dbReference>
<feature type="transmembrane region" description="Helical" evidence="1">
    <location>
        <begin position="47"/>
        <end position="72"/>
    </location>
</feature>
<dbReference type="EMBL" id="LCBQ01000020">
    <property type="protein sequence ID" value="KKS13221.1"/>
    <property type="molecule type" value="Genomic_DNA"/>
</dbReference>